<proteinExistence type="predicted"/>
<gene>
    <name evidence="4" type="ORF">SUZIE_188795</name>
    <name evidence="5" type="ORF">SUZIE_188800</name>
</gene>
<feature type="coiled-coil region" evidence="1">
    <location>
        <begin position="20"/>
        <end position="54"/>
    </location>
</feature>
<feature type="region of interest" description="Disordered" evidence="2">
    <location>
        <begin position="118"/>
        <end position="139"/>
    </location>
</feature>
<dbReference type="Gene3D" id="1.20.58.1770">
    <property type="match status" value="1"/>
</dbReference>
<organism evidence="5 6">
    <name type="scientific">Sciurus carolinensis</name>
    <name type="common">Eastern gray squirrel</name>
    <dbReference type="NCBI Taxonomy" id="30640"/>
    <lineage>
        <taxon>Eukaryota</taxon>
        <taxon>Metazoa</taxon>
        <taxon>Chordata</taxon>
        <taxon>Craniata</taxon>
        <taxon>Vertebrata</taxon>
        <taxon>Euteleostomi</taxon>
        <taxon>Mammalia</taxon>
        <taxon>Eutheria</taxon>
        <taxon>Euarchontoglires</taxon>
        <taxon>Glires</taxon>
        <taxon>Rodentia</taxon>
        <taxon>Sciuromorpha</taxon>
        <taxon>Sciuridae</taxon>
        <taxon>Sciurinae</taxon>
        <taxon>Sciurini</taxon>
        <taxon>Sciurus</taxon>
    </lineage>
</organism>
<evidence type="ECO:0000313" key="5">
    <source>
        <dbReference type="EMBL" id="MBZ3886608.1"/>
    </source>
</evidence>
<dbReference type="Proteomes" id="UP001166674">
    <property type="component" value="Unassembled WGS sequence"/>
</dbReference>
<dbReference type="PROSITE" id="PS51777">
    <property type="entry name" value="RH2"/>
    <property type="match status" value="1"/>
</dbReference>
<evidence type="ECO:0000313" key="6">
    <source>
        <dbReference type="Proteomes" id="UP001166674"/>
    </source>
</evidence>
<name>A0AA41NA19_SCICA</name>
<dbReference type="InterPro" id="IPR034744">
    <property type="entry name" value="RH2"/>
</dbReference>
<dbReference type="EMBL" id="JAATJV010410521">
    <property type="protein sequence ID" value="MBZ3886607.1"/>
    <property type="molecule type" value="Genomic_DNA"/>
</dbReference>
<keyword evidence="1" id="KW-0175">Coiled coil</keyword>
<dbReference type="Gene3D" id="6.10.230.10">
    <property type="match status" value="1"/>
</dbReference>
<protein>
    <submittedName>
        <fullName evidence="5">RILP-like protein 2</fullName>
    </submittedName>
</protein>
<sequence>MALSSDPWVMQLQFKIVRVLEMLEALVEKSSLALEELRMERDNVRQEVEGLRRGDPSAHGEVNLEPDRMVVDLTDPSRQHFTLQELWDVLQEWSKLKSQLLVAQEELQCYKSGLIVPREGPPGRRGKGAGVSRACSADSSKEERTIMKKLFSFRSGKQT</sequence>
<dbReference type="InterPro" id="IPR021563">
    <property type="entry name" value="RILP_dimer"/>
</dbReference>
<feature type="domain" description="RH2" evidence="3">
    <location>
        <begin position="78"/>
        <end position="150"/>
    </location>
</feature>
<evidence type="ECO:0000256" key="2">
    <source>
        <dbReference type="SAM" id="MobiDB-lite"/>
    </source>
</evidence>
<dbReference type="EMBL" id="JAATJV010410521">
    <property type="protein sequence ID" value="MBZ3886608.1"/>
    <property type="molecule type" value="Genomic_DNA"/>
</dbReference>
<evidence type="ECO:0000256" key="1">
    <source>
        <dbReference type="SAM" id="Coils"/>
    </source>
</evidence>
<evidence type="ECO:0000313" key="4">
    <source>
        <dbReference type="EMBL" id="MBZ3886607.1"/>
    </source>
</evidence>
<dbReference type="GO" id="GO:0046983">
    <property type="term" value="F:protein dimerization activity"/>
    <property type="evidence" value="ECO:0007669"/>
    <property type="project" value="InterPro"/>
</dbReference>
<comment type="caution">
    <text evidence="5">The sequence shown here is derived from an EMBL/GenBank/DDBJ whole genome shotgun (WGS) entry which is preliminary data.</text>
</comment>
<reference evidence="5" key="1">
    <citation type="submission" date="2020-03" db="EMBL/GenBank/DDBJ databases">
        <title>Studies in the Genomics of Life Span.</title>
        <authorList>
            <person name="Glass D."/>
        </authorList>
    </citation>
    <scope>NUCLEOTIDE SEQUENCE</scope>
    <source>
        <strain evidence="5">SUZIE</strain>
        <tissue evidence="5">Muscle</tissue>
    </source>
</reference>
<evidence type="ECO:0000259" key="3">
    <source>
        <dbReference type="PROSITE" id="PS51777"/>
    </source>
</evidence>
<dbReference type="SUPFAM" id="SSF161256">
    <property type="entry name" value="RILP dimerisation region"/>
    <property type="match status" value="1"/>
</dbReference>
<dbReference type="Pfam" id="PF11461">
    <property type="entry name" value="RILP"/>
    <property type="match status" value="1"/>
</dbReference>
<keyword evidence="6" id="KW-1185">Reference proteome</keyword>
<accession>A0AA41NA19</accession>
<dbReference type="AlphaFoldDB" id="A0AA41NA19"/>